<evidence type="ECO:0000256" key="4">
    <source>
        <dbReference type="ARBA" id="ARBA00022989"/>
    </source>
</evidence>
<dbReference type="Pfam" id="PF01943">
    <property type="entry name" value="Polysacc_synt"/>
    <property type="match status" value="1"/>
</dbReference>
<evidence type="ECO:0000256" key="5">
    <source>
        <dbReference type="ARBA" id="ARBA00023136"/>
    </source>
</evidence>
<dbReference type="EMBL" id="WNVG01000025">
    <property type="protein sequence ID" value="MDZ5032847.1"/>
    <property type="molecule type" value="Genomic_DNA"/>
</dbReference>
<dbReference type="PANTHER" id="PTHR30250">
    <property type="entry name" value="PST FAMILY PREDICTED COLANIC ACID TRANSPORTER"/>
    <property type="match status" value="1"/>
</dbReference>
<evidence type="ECO:0000313" key="8">
    <source>
        <dbReference type="Proteomes" id="UP001289066"/>
    </source>
</evidence>
<keyword evidence="3 6" id="KW-0812">Transmembrane</keyword>
<evidence type="ECO:0000313" key="7">
    <source>
        <dbReference type="EMBL" id="MDZ5032847.1"/>
    </source>
</evidence>
<feature type="transmembrane region" description="Helical" evidence="6">
    <location>
        <begin position="83"/>
        <end position="105"/>
    </location>
</feature>
<keyword evidence="4 6" id="KW-1133">Transmembrane helix</keyword>
<organism evidence="7 8">
    <name type="scientific">Clostridium perfringens</name>
    <dbReference type="NCBI Taxonomy" id="1502"/>
    <lineage>
        <taxon>Bacteria</taxon>
        <taxon>Bacillati</taxon>
        <taxon>Bacillota</taxon>
        <taxon>Clostridia</taxon>
        <taxon>Eubacteriales</taxon>
        <taxon>Clostridiaceae</taxon>
        <taxon>Clostridium</taxon>
    </lineage>
</organism>
<feature type="transmembrane region" description="Helical" evidence="6">
    <location>
        <begin position="7"/>
        <end position="28"/>
    </location>
</feature>
<feature type="transmembrane region" description="Helical" evidence="6">
    <location>
        <begin position="111"/>
        <end position="134"/>
    </location>
</feature>
<feature type="transmembrane region" description="Helical" evidence="6">
    <location>
        <begin position="321"/>
        <end position="341"/>
    </location>
</feature>
<dbReference type="RefSeq" id="WP_322412429.1">
    <property type="nucleotide sequence ID" value="NZ_JBNOOP010000003.1"/>
</dbReference>
<feature type="transmembrane region" description="Helical" evidence="6">
    <location>
        <begin position="411"/>
        <end position="430"/>
    </location>
</feature>
<accession>A0AAW9J303</accession>
<comment type="subcellular location">
    <subcellularLocation>
        <location evidence="1">Cell membrane</location>
        <topology evidence="1">Multi-pass membrane protein</topology>
    </subcellularLocation>
</comment>
<dbReference type="Proteomes" id="UP001289066">
    <property type="component" value="Unassembled WGS sequence"/>
</dbReference>
<protein>
    <submittedName>
        <fullName evidence="7">Oligosaccharide flippase family protein</fullName>
    </submittedName>
</protein>
<name>A0AAW9J303_CLOPF</name>
<feature type="transmembrane region" description="Helical" evidence="6">
    <location>
        <begin position="165"/>
        <end position="187"/>
    </location>
</feature>
<evidence type="ECO:0000256" key="6">
    <source>
        <dbReference type="SAM" id="Phobius"/>
    </source>
</evidence>
<dbReference type="AlphaFoldDB" id="A0AAW9J303"/>
<dbReference type="GO" id="GO:0005886">
    <property type="term" value="C:plasma membrane"/>
    <property type="evidence" value="ECO:0007669"/>
    <property type="project" value="UniProtKB-SubCell"/>
</dbReference>
<feature type="transmembrane region" description="Helical" evidence="6">
    <location>
        <begin position="40"/>
        <end position="62"/>
    </location>
</feature>
<feature type="transmembrane region" description="Helical" evidence="6">
    <location>
        <begin position="436"/>
        <end position="458"/>
    </location>
</feature>
<dbReference type="InterPro" id="IPR002797">
    <property type="entry name" value="Polysacc_synth"/>
</dbReference>
<feature type="transmembrane region" description="Helical" evidence="6">
    <location>
        <begin position="141"/>
        <end position="159"/>
    </location>
</feature>
<dbReference type="PANTHER" id="PTHR30250:SF11">
    <property type="entry name" value="O-ANTIGEN TRANSPORTER-RELATED"/>
    <property type="match status" value="1"/>
</dbReference>
<sequence>MNLKRNFFYTIIYQLFTILIPIITVPYVSRVLGPKGIGLFSYTGSYAQYFVLVGMIGISLYGNRQIAYNKNNKEKMSKDFWSIYSLQFITSILSFITYLIIFVFINKFNRTLYLIQSITVFTIIFDISWFFIGYEDMKSVVIRNTIVKFIGIICIFIFIKKPSDIIKYTFIMVISNLIGQVIMWINIKGKINFYKPSLKETLKHLKPSLALFISQLAIQIYTLLDKSMLGAITEVYEVGLYENSQKTIKLALTLITSLGVVMLPRMSSLHSQGKKEEFNQLIYKAFSFVNFISFPMVLGLISISNTFSIWFYGESFNGIEFLLKIGSILIIFIGWSNILGIQVMLPMKKEKQFTISVTIGAIVNFILNLFLIKQFKATGTTIASVIAEFSVTLIQFYFLKEIINIKILLKSIIKPLIGSMIMFLILMFIIPMFKVGVFWTLIEVVIGSIIYLIVMYIIKDPFLEERFNAIKIKFLKR</sequence>
<dbReference type="CDD" id="cd13128">
    <property type="entry name" value="MATE_Wzx_like"/>
    <property type="match status" value="1"/>
</dbReference>
<gene>
    <name evidence="7" type="ORF">GNF81_08600</name>
</gene>
<proteinExistence type="predicted"/>
<feature type="transmembrane region" description="Helical" evidence="6">
    <location>
        <begin position="353"/>
        <end position="372"/>
    </location>
</feature>
<evidence type="ECO:0000256" key="2">
    <source>
        <dbReference type="ARBA" id="ARBA00022475"/>
    </source>
</evidence>
<evidence type="ECO:0000256" key="3">
    <source>
        <dbReference type="ARBA" id="ARBA00022692"/>
    </source>
</evidence>
<reference evidence="7" key="1">
    <citation type="submission" date="2019-11" db="EMBL/GenBank/DDBJ databases">
        <title>Characterization of Clostridium perfringens isolates from swine manure treated agricultural soils.</title>
        <authorList>
            <person name="Wushke S.T."/>
        </authorList>
    </citation>
    <scope>NUCLEOTIDE SEQUENCE</scope>
    <source>
        <strain evidence="7">X15</strain>
    </source>
</reference>
<dbReference type="InterPro" id="IPR050833">
    <property type="entry name" value="Poly_Biosynth_Transport"/>
</dbReference>
<feature type="transmembrane region" description="Helical" evidence="6">
    <location>
        <begin position="281"/>
        <end position="301"/>
    </location>
</feature>
<feature type="transmembrane region" description="Helical" evidence="6">
    <location>
        <begin position="378"/>
        <end position="399"/>
    </location>
</feature>
<keyword evidence="2" id="KW-1003">Cell membrane</keyword>
<evidence type="ECO:0000256" key="1">
    <source>
        <dbReference type="ARBA" id="ARBA00004651"/>
    </source>
</evidence>
<keyword evidence="5 6" id="KW-0472">Membrane</keyword>
<comment type="caution">
    <text evidence="7">The sequence shown here is derived from an EMBL/GenBank/DDBJ whole genome shotgun (WGS) entry which is preliminary data.</text>
</comment>